<feature type="region of interest" description="Disordered" evidence="1">
    <location>
        <begin position="1"/>
        <end position="46"/>
    </location>
</feature>
<reference evidence="2 3" key="1">
    <citation type="submission" date="2020-01" db="EMBL/GenBank/DDBJ databases">
        <title>Insect and environment-associated Actinomycetes.</title>
        <authorList>
            <person name="Currrie C."/>
            <person name="Chevrette M."/>
            <person name="Carlson C."/>
            <person name="Stubbendieck R."/>
            <person name="Wendt-Pienkowski E."/>
        </authorList>
    </citation>
    <scope>NUCLEOTIDE SEQUENCE [LARGE SCALE GENOMIC DNA]</scope>
    <source>
        <strain evidence="2 3">SID14163</strain>
    </source>
</reference>
<sequence length="146" mass="15061">MVVAEGSAKVGMKLNQLPADRGGPSSATGSGNGKKELASSPAEKAAAVRAIEEHIQPDTAKAGGWADEDTEGAVKAFGPKDGDGWATSTSLKTAHKTWGEQVKNLMDRLDAEKGALRGADTILQNTDHGVGAESGKIRLPSALDRL</sequence>
<name>A0A7K3PXU1_9ACTN</name>
<gene>
    <name evidence="2" type="ORF">G3I32_39345</name>
</gene>
<dbReference type="RefSeq" id="WP_164251215.1">
    <property type="nucleotide sequence ID" value="NZ_JAAGMA010001049.1"/>
</dbReference>
<evidence type="ECO:0000256" key="1">
    <source>
        <dbReference type="SAM" id="MobiDB-lite"/>
    </source>
</evidence>
<comment type="caution">
    <text evidence="2">The sequence shown here is derived from an EMBL/GenBank/DDBJ whole genome shotgun (WGS) entry which is preliminary data.</text>
</comment>
<accession>A0A7K3PXU1</accession>
<protein>
    <submittedName>
        <fullName evidence="2">Uncharacterized protein</fullName>
    </submittedName>
</protein>
<evidence type="ECO:0000313" key="3">
    <source>
        <dbReference type="Proteomes" id="UP000470446"/>
    </source>
</evidence>
<evidence type="ECO:0000313" key="2">
    <source>
        <dbReference type="EMBL" id="NEB14812.1"/>
    </source>
</evidence>
<dbReference type="EMBL" id="JAAGMA010001049">
    <property type="protein sequence ID" value="NEB14812.1"/>
    <property type="molecule type" value="Genomic_DNA"/>
</dbReference>
<dbReference type="Proteomes" id="UP000470446">
    <property type="component" value="Unassembled WGS sequence"/>
</dbReference>
<proteinExistence type="predicted"/>
<organism evidence="2 3">
    <name type="scientific">Streptomyces coelicoflavus</name>
    <dbReference type="NCBI Taxonomy" id="285562"/>
    <lineage>
        <taxon>Bacteria</taxon>
        <taxon>Bacillati</taxon>
        <taxon>Actinomycetota</taxon>
        <taxon>Actinomycetes</taxon>
        <taxon>Kitasatosporales</taxon>
        <taxon>Streptomycetaceae</taxon>
        <taxon>Streptomyces</taxon>
    </lineage>
</organism>
<dbReference type="AlphaFoldDB" id="A0A7K3PXU1"/>